<protein>
    <submittedName>
        <fullName evidence="1">HEAT repeat domain-containing protein</fullName>
    </submittedName>
</protein>
<dbReference type="EMBL" id="JBHSBL010000015">
    <property type="protein sequence ID" value="MFC4066499.1"/>
    <property type="molecule type" value="Genomic_DNA"/>
</dbReference>
<accession>A0ABV8IRD5</accession>
<proteinExistence type="predicted"/>
<organism evidence="1 2">
    <name type="scientific">Actinoplanes subglobosus</name>
    <dbReference type="NCBI Taxonomy" id="1547892"/>
    <lineage>
        <taxon>Bacteria</taxon>
        <taxon>Bacillati</taxon>
        <taxon>Actinomycetota</taxon>
        <taxon>Actinomycetes</taxon>
        <taxon>Micromonosporales</taxon>
        <taxon>Micromonosporaceae</taxon>
        <taxon>Actinoplanes</taxon>
    </lineage>
</organism>
<comment type="caution">
    <text evidence="1">The sequence shown here is derived from an EMBL/GenBank/DDBJ whole genome shotgun (WGS) entry which is preliminary data.</text>
</comment>
<reference evidence="2" key="1">
    <citation type="journal article" date="2019" name="Int. J. Syst. Evol. Microbiol.">
        <title>The Global Catalogue of Microorganisms (GCM) 10K type strain sequencing project: providing services to taxonomists for standard genome sequencing and annotation.</title>
        <authorList>
            <consortium name="The Broad Institute Genomics Platform"/>
            <consortium name="The Broad Institute Genome Sequencing Center for Infectious Disease"/>
            <person name="Wu L."/>
            <person name="Ma J."/>
        </authorList>
    </citation>
    <scope>NUCLEOTIDE SEQUENCE [LARGE SCALE GENOMIC DNA]</scope>
    <source>
        <strain evidence="2">TBRC 5832</strain>
    </source>
</reference>
<evidence type="ECO:0000313" key="2">
    <source>
        <dbReference type="Proteomes" id="UP001595867"/>
    </source>
</evidence>
<dbReference type="Gene3D" id="1.25.10.10">
    <property type="entry name" value="Leucine-rich Repeat Variant"/>
    <property type="match status" value="1"/>
</dbReference>
<name>A0ABV8IRD5_9ACTN</name>
<dbReference type="RefSeq" id="WP_378067466.1">
    <property type="nucleotide sequence ID" value="NZ_JBHSBL010000015.1"/>
</dbReference>
<dbReference type="SUPFAM" id="SSF48371">
    <property type="entry name" value="ARM repeat"/>
    <property type="match status" value="1"/>
</dbReference>
<dbReference type="InterPro" id="IPR016024">
    <property type="entry name" value="ARM-type_fold"/>
</dbReference>
<evidence type="ECO:0000313" key="1">
    <source>
        <dbReference type="EMBL" id="MFC4066499.1"/>
    </source>
</evidence>
<dbReference type="Proteomes" id="UP001595867">
    <property type="component" value="Unassembled WGS sequence"/>
</dbReference>
<gene>
    <name evidence="1" type="ORF">ACFO0C_16310</name>
</gene>
<dbReference type="InterPro" id="IPR011989">
    <property type="entry name" value="ARM-like"/>
</dbReference>
<keyword evidence="2" id="KW-1185">Reference proteome</keyword>
<sequence>MPERTHMVDAVNWASLTRDPRASTGVPAALHALWSGDEFLRRSAYNYLAGTLVQQGSRFPTSIAAIPFLLDVIADPSAGDRFGACQLLRRIAIGDETYWLIERPEPAVLRAAVAPEQWDMAAYDAVRARIPAFLAALNDHDPAVRMHTAHLLAWFPEERHVVVPALTRVVASEPPEHVAVAAVASVAAALGGGVAADRALTGALAMRLSGPVPTERWAAAIAVATLYSRPPHEVIEQVYDCLLDADDPVPDWPFLEGDMRTMAALTLSRLDPSTAADRVELLIGRLRRTRPGQERTTLIGALLDSVFPRTSTLISRFTDLQLAVVRALIEADAWGDGPYVVSLMAAAGLPRDGDFQS</sequence>